<protein>
    <submittedName>
        <fullName evidence="1">Protein involved in catabolism of external DNA</fullName>
    </submittedName>
</protein>
<dbReference type="GO" id="GO:0005829">
    <property type="term" value="C:cytosol"/>
    <property type="evidence" value="ECO:0007669"/>
    <property type="project" value="TreeGrafter"/>
</dbReference>
<evidence type="ECO:0000313" key="2">
    <source>
        <dbReference type="Proteomes" id="UP000017819"/>
    </source>
</evidence>
<dbReference type="InterPro" id="IPR029063">
    <property type="entry name" value="SAM-dependent_MTases_sf"/>
</dbReference>
<dbReference type="Gene3D" id="3.40.50.150">
    <property type="entry name" value="Vaccinia Virus protein VP39"/>
    <property type="match status" value="1"/>
</dbReference>
<dbReference type="PANTHER" id="PTHR37426">
    <property type="entry name" value="RIBOSOMAL RNA LARGE SUBUNIT METHYLTRANSFERASE J"/>
    <property type="match status" value="1"/>
</dbReference>
<dbReference type="GO" id="GO:0070475">
    <property type="term" value="P:rRNA base methylation"/>
    <property type="evidence" value="ECO:0007669"/>
    <property type="project" value="InterPro"/>
</dbReference>
<accession>V4TNP2</accession>
<dbReference type="SUPFAM" id="SSF53335">
    <property type="entry name" value="S-adenosyl-L-methionine-dependent methyltransferases"/>
    <property type="match status" value="1"/>
</dbReference>
<name>V4TNP2_9HYPH</name>
<keyword evidence="2" id="KW-1185">Reference proteome</keyword>
<dbReference type="RefSeq" id="WP_023430449.1">
    <property type="nucleotide sequence ID" value="NZ_AWXZ01000007.1"/>
</dbReference>
<proteinExistence type="predicted"/>
<dbReference type="EMBL" id="AWXZ01000007">
    <property type="protein sequence ID" value="ESR27313.1"/>
    <property type="molecule type" value="Genomic_DNA"/>
</dbReference>
<dbReference type="STRING" id="631454.N177_0292"/>
<dbReference type="eggNOG" id="COG2961">
    <property type="taxonomic scope" value="Bacteria"/>
</dbReference>
<dbReference type="Pfam" id="PF04378">
    <property type="entry name" value="RsmJ"/>
    <property type="match status" value="1"/>
</dbReference>
<dbReference type="PANTHER" id="PTHR37426:SF1">
    <property type="entry name" value="RIBOSOMAL RNA LARGE SUBUNIT METHYLTRANSFERASE J"/>
    <property type="match status" value="1"/>
</dbReference>
<dbReference type="Proteomes" id="UP000017819">
    <property type="component" value="Unassembled WGS sequence"/>
</dbReference>
<reference evidence="1 2" key="1">
    <citation type="journal article" date="2014" name="Genome Announc.">
        <title>Draft Genome Sequence of Lutibaculum baratangense Strain AMV1T, Isolated from a Mud Volcano in Andamans, India.</title>
        <authorList>
            <person name="Singh A."/>
            <person name="Sreenivas A."/>
            <person name="Sathyanarayana Reddy G."/>
            <person name="Pinnaka A.K."/>
            <person name="Shivaji S."/>
        </authorList>
    </citation>
    <scope>NUCLEOTIDE SEQUENCE [LARGE SCALE GENOMIC DNA]</scope>
    <source>
        <strain evidence="1 2">AMV1</strain>
    </source>
</reference>
<sequence>MLSYQHAYHAGGLSDLHKHAALAALLDHLTRLERPLAIAETHAGRGLYDLRAPEALKTREAWPGFVRLFSQKKLPTEHPFMQAVAAVHKSHGIRTYPGSPAIIRHFMRPEDEADLYELHPQEYEALSSEFAGGNIRCHREDGYDGVLALARRLDGPGLVMIDPSYEVKREYDDVAAFVPKLNARWPEATVLVWYPVLEAGLHKAMIERLDDAGLTGVWQQEKRFPAEQSPRLRGSGLYAVNVPDGERARLARGIL</sequence>
<dbReference type="OrthoDB" id="9791274at2"/>
<comment type="caution">
    <text evidence="1">The sequence shown here is derived from an EMBL/GenBank/DDBJ whole genome shotgun (WGS) entry which is preliminary data.</text>
</comment>
<dbReference type="InterPro" id="IPR007473">
    <property type="entry name" value="RlmJ"/>
</dbReference>
<organism evidence="1 2">
    <name type="scientific">Lutibaculum baratangense AMV1</name>
    <dbReference type="NCBI Taxonomy" id="631454"/>
    <lineage>
        <taxon>Bacteria</taxon>
        <taxon>Pseudomonadati</taxon>
        <taxon>Pseudomonadota</taxon>
        <taxon>Alphaproteobacteria</taxon>
        <taxon>Hyphomicrobiales</taxon>
        <taxon>Tepidamorphaceae</taxon>
        <taxon>Lutibaculum</taxon>
    </lineage>
</organism>
<dbReference type="GO" id="GO:0036307">
    <property type="term" value="F:23S rRNA (adenine(2030)-N(6))-methyltransferase activity"/>
    <property type="evidence" value="ECO:0007669"/>
    <property type="project" value="TreeGrafter"/>
</dbReference>
<evidence type="ECO:0000313" key="1">
    <source>
        <dbReference type="EMBL" id="ESR27313.1"/>
    </source>
</evidence>
<dbReference type="AlphaFoldDB" id="V4TNP2"/>
<dbReference type="PATRIC" id="fig|631454.5.peg.290"/>
<gene>
    <name evidence="1" type="ORF">N177_0292</name>
</gene>